<dbReference type="FunFam" id="3.30.40.10:FF:000041">
    <property type="entry name" value="E3 ubiquitin-protein ligase SINAT3"/>
    <property type="match status" value="1"/>
</dbReference>
<evidence type="ECO:0000256" key="6">
    <source>
        <dbReference type="ARBA" id="ARBA00022723"/>
    </source>
</evidence>
<sequence>MDKNLIIPKYLFEEFSLKACLDDDYNSDDSYNWEEELLMEFQCEICMNYMFPPIKQCEIGHSYCQDCFGKVSSCPTCSSPKKDTRNFALEHIFEKLTFPCKYAEEGCLFQAKGPLVVSHQSDCSYKATACPLNSLKQCEWVGSKFNVGAHLKKSHDDLIFKNDFNVIISNFKCYSRTEKFCLVHAWGEIFYFSHVLTSGYFKAHIFRMTKFTNNDFKYAINFFKGDTQKKVISVEGPCKYRPTDLSSDFLPYFSWVVSYLAEFLDDDDCLHSSVQISIDN</sequence>
<evidence type="ECO:0000256" key="9">
    <source>
        <dbReference type="ARBA" id="ARBA00022833"/>
    </source>
</evidence>
<dbReference type="Proteomes" id="UP001154078">
    <property type="component" value="Chromosome 7"/>
</dbReference>
<dbReference type="InterPro" id="IPR049548">
    <property type="entry name" value="Sina-like_RING"/>
</dbReference>
<protein>
    <recommendedName>
        <fullName evidence="4">RING-type E3 ubiquitin transferase</fullName>
        <ecNumber evidence="4">2.3.2.27</ecNumber>
    </recommendedName>
</protein>
<feature type="domain" description="SIAH-type" evidence="12">
    <location>
        <begin position="95"/>
        <end position="156"/>
    </location>
</feature>
<organism evidence="13 14">
    <name type="scientific">Brassicogethes aeneus</name>
    <name type="common">Rape pollen beetle</name>
    <name type="synonym">Meligethes aeneus</name>
    <dbReference type="NCBI Taxonomy" id="1431903"/>
    <lineage>
        <taxon>Eukaryota</taxon>
        <taxon>Metazoa</taxon>
        <taxon>Ecdysozoa</taxon>
        <taxon>Arthropoda</taxon>
        <taxon>Hexapoda</taxon>
        <taxon>Insecta</taxon>
        <taxon>Pterygota</taxon>
        <taxon>Neoptera</taxon>
        <taxon>Endopterygota</taxon>
        <taxon>Coleoptera</taxon>
        <taxon>Polyphaga</taxon>
        <taxon>Cucujiformia</taxon>
        <taxon>Nitidulidae</taxon>
        <taxon>Meligethinae</taxon>
        <taxon>Brassicogethes</taxon>
    </lineage>
</organism>
<proteinExistence type="inferred from homology"/>
<dbReference type="InterPro" id="IPR013010">
    <property type="entry name" value="Znf_SIAH"/>
</dbReference>
<keyword evidence="9" id="KW-0862">Zinc</keyword>
<gene>
    <name evidence="13" type="ORF">MELIAE_LOCUS9855</name>
</gene>
<dbReference type="PROSITE" id="PS51081">
    <property type="entry name" value="ZF_SIAH"/>
    <property type="match status" value="1"/>
</dbReference>
<dbReference type="Pfam" id="PF21361">
    <property type="entry name" value="Sina_ZnF"/>
    <property type="match status" value="1"/>
</dbReference>
<evidence type="ECO:0000256" key="3">
    <source>
        <dbReference type="ARBA" id="ARBA00009119"/>
    </source>
</evidence>
<evidence type="ECO:0000313" key="13">
    <source>
        <dbReference type="EMBL" id="CAH0560004.1"/>
    </source>
</evidence>
<evidence type="ECO:0000256" key="2">
    <source>
        <dbReference type="ARBA" id="ARBA00004906"/>
    </source>
</evidence>
<comment type="pathway">
    <text evidence="2">Protein modification; protein ubiquitination.</text>
</comment>
<name>A0A9P0FLA8_BRAAE</name>
<keyword evidence="7 10" id="KW-0863">Zinc-finger</keyword>
<dbReference type="AlphaFoldDB" id="A0A9P0FLA8"/>
<dbReference type="GO" id="GO:0008270">
    <property type="term" value="F:zinc ion binding"/>
    <property type="evidence" value="ECO:0007669"/>
    <property type="project" value="UniProtKB-KW"/>
</dbReference>
<dbReference type="SUPFAM" id="SSF57850">
    <property type="entry name" value="RING/U-box"/>
    <property type="match status" value="1"/>
</dbReference>
<evidence type="ECO:0000256" key="8">
    <source>
        <dbReference type="ARBA" id="ARBA00022786"/>
    </source>
</evidence>
<evidence type="ECO:0000259" key="12">
    <source>
        <dbReference type="PROSITE" id="PS51081"/>
    </source>
</evidence>
<comment type="catalytic activity">
    <reaction evidence="1">
        <text>S-ubiquitinyl-[E2 ubiquitin-conjugating enzyme]-L-cysteine + [acceptor protein]-L-lysine = [E2 ubiquitin-conjugating enzyme]-L-cysteine + N(6)-ubiquitinyl-[acceptor protein]-L-lysine.</text>
        <dbReference type="EC" id="2.3.2.27"/>
    </reaction>
</comment>
<dbReference type="GO" id="GO:0043161">
    <property type="term" value="P:proteasome-mediated ubiquitin-dependent protein catabolic process"/>
    <property type="evidence" value="ECO:0007669"/>
    <property type="project" value="TreeGrafter"/>
</dbReference>
<evidence type="ECO:0000313" key="14">
    <source>
        <dbReference type="Proteomes" id="UP001154078"/>
    </source>
</evidence>
<dbReference type="GO" id="GO:0031624">
    <property type="term" value="F:ubiquitin conjugating enzyme binding"/>
    <property type="evidence" value="ECO:0007669"/>
    <property type="project" value="TreeGrafter"/>
</dbReference>
<evidence type="ECO:0000256" key="4">
    <source>
        <dbReference type="ARBA" id="ARBA00012483"/>
    </source>
</evidence>
<evidence type="ECO:0000256" key="1">
    <source>
        <dbReference type="ARBA" id="ARBA00000900"/>
    </source>
</evidence>
<dbReference type="PANTHER" id="PTHR45877:SF2">
    <property type="entry name" value="E3 UBIQUITIN-PROTEIN LIGASE SINA-RELATED"/>
    <property type="match status" value="1"/>
</dbReference>
<dbReference type="Pfam" id="PF21362">
    <property type="entry name" value="Sina_RING"/>
    <property type="match status" value="1"/>
</dbReference>
<dbReference type="InterPro" id="IPR013083">
    <property type="entry name" value="Znf_RING/FYVE/PHD"/>
</dbReference>
<keyword evidence="8" id="KW-0833">Ubl conjugation pathway</keyword>
<dbReference type="GO" id="GO:0005737">
    <property type="term" value="C:cytoplasm"/>
    <property type="evidence" value="ECO:0007669"/>
    <property type="project" value="TreeGrafter"/>
</dbReference>
<evidence type="ECO:0000259" key="11">
    <source>
        <dbReference type="PROSITE" id="PS50089"/>
    </source>
</evidence>
<feature type="domain" description="RING-type" evidence="11">
    <location>
        <begin position="43"/>
        <end position="78"/>
    </location>
</feature>
<evidence type="ECO:0000256" key="10">
    <source>
        <dbReference type="PROSITE-ProRule" id="PRU00455"/>
    </source>
</evidence>
<dbReference type="InterPro" id="IPR004162">
    <property type="entry name" value="SINA-like_animal"/>
</dbReference>
<dbReference type="PROSITE" id="PS50089">
    <property type="entry name" value="ZF_RING_2"/>
    <property type="match status" value="1"/>
</dbReference>
<dbReference type="OrthoDB" id="8182903at2759"/>
<dbReference type="InterPro" id="IPR001841">
    <property type="entry name" value="Znf_RING"/>
</dbReference>
<dbReference type="SUPFAM" id="SSF49599">
    <property type="entry name" value="TRAF domain-like"/>
    <property type="match status" value="1"/>
</dbReference>
<evidence type="ECO:0000256" key="7">
    <source>
        <dbReference type="ARBA" id="ARBA00022771"/>
    </source>
</evidence>
<keyword evidence="6" id="KW-0479">Metal-binding</keyword>
<dbReference type="PANTHER" id="PTHR45877">
    <property type="entry name" value="E3 UBIQUITIN-PROTEIN LIGASE SIAH2"/>
    <property type="match status" value="1"/>
</dbReference>
<keyword evidence="5" id="KW-0808">Transferase</keyword>
<comment type="similarity">
    <text evidence="3">Belongs to the SINA (Seven in absentia) family.</text>
</comment>
<dbReference type="Gene3D" id="3.30.40.10">
    <property type="entry name" value="Zinc/RING finger domain, C3HC4 (zinc finger)"/>
    <property type="match status" value="2"/>
</dbReference>
<dbReference type="EMBL" id="OV121138">
    <property type="protein sequence ID" value="CAH0560004.1"/>
    <property type="molecule type" value="Genomic_DNA"/>
</dbReference>
<dbReference type="GO" id="GO:0061630">
    <property type="term" value="F:ubiquitin protein ligase activity"/>
    <property type="evidence" value="ECO:0007669"/>
    <property type="project" value="UniProtKB-EC"/>
</dbReference>
<accession>A0A9P0FLA8</accession>
<reference evidence="13" key="1">
    <citation type="submission" date="2021-12" db="EMBL/GenBank/DDBJ databases">
        <authorList>
            <person name="King R."/>
        </authorList>
    </citation>
    <scope>NUCLEOTIDE SEQUENCE</scope>
</reference>
<keyword evidence="14" id="KW-1185">Reference proteome</keyword>
<evidence type="ECO:0000256" key="5">
    <source>
        <dbReference type="ARBA" id="ARBA00022679"/>
    </source>
</evidence>
<dbReference type="EC" id="2.3.2.27" evidence="4"/>